<comment type="subcellular location">
    <subcellularLocation>
        <location evidence="1">Lysosome membrane</location>
        <topology evidence="1">Lipid-anchor</topology>
        <orientation evidence="1">Cytoplasmic side</orientation>
    </subcellularLocation>
</comment>
<evidence type="ECO:0000256" key="4">
    <source>
        <dbReference type="ARBA" id="ARBA00023136"/>
    </source>
</evidence>
<evidence type="ECO:0000256" key="1">
    <source>
        <dbReference type="ARBA" id="ARBA00004122"/>
    </source>
</evidence>
<feature type="region of interest" description="Disordered" evidence="7">
    <location>
        <begin position="13"/>
        <end position="54"/>
    </location>
</feature>
<evidence type="ECO:0000313" key="9">
    <source>
        <dbReference type="Proteomes" id="UP001620645"/>
    </source>
</evidence>
<dbReference type="Proteomes" id="UP001620645">
    <property type="component" value="Unassembled WGS sequence"/>
</dbReference>
<dbReference type="GO" id="GO:0005765">
    <property type="term" value="C:lysosomal membrane"/>
    <property type="evidence" value="ECO:0007669"/>
    <property type="project" value="UniProtKB-SubCell"/>
</dbReference>
<comment type="caution">
    <text evidence="8">The sequence shown here is derived from an EMBL/GenBank/DDBJ whole genome shotgun (WGS) entry which is preliminary data.</text>
</comment>
<dbReference type="Pfam" id="PF10158">
    <property type="entry name" value="LOH1CR12"/>
    <property type="match status" value="1"/>
</dbReference>
<organism evidence="8 9">
    <name type="scientific">Heterodera schachtii</name>
    <name type="common">Sugarbeet cyst nematode worm</name>
    <name type="synonym">Tylenchus schachtii</name>
    <dbReference type="NCBI Taxonomy" id="97005"/>
    <lineage>
        <taxon>Eukaryota</taxon>
        <taxon>Metazoa</taxon>
        <taxon>Ecdysozoa</taxon>
        <taxon>Nematoda</taxon>
        <taxon>Chromadorea</taxon>
        <taxon>Rhabditida</taxon>
        <taxon>Tylenchina</taxon>
        <taxon>Tylenchomorpha</taxon>
        <taxon>Tylenchoidea</taxon>
        <taxon>Heteroderidae</taxon>
        <taxon>Heteroderinae</taxon>
        <taxon>Heterodera</taxon>
    </lineage>
</organism>
<evidence type="ECO:0000256" key="5">
    <source>
        <dbReference type="ARBA" id="ARBA00023228"/>
    </source>
</evidence>
<sequence>MFRDIYFLLTHQQQQRKMGNEHSGGRFGGNGTNKERGDDDGGQTPPSTSSGIPASFSFLAKKRNSTKSALMGSIVVVNEGASCSSSADPGKDVDLRRIKEIPRFLPLLRGVLPGHRDIPEVQQKIDSKSILSFMHRLQQHFKSCAQTVATEQGRMFARIVEIDQLISSLLKKTSTATKRLDALNNELRRVGTFSSQLEEIQASLLDLSSSANSLNQLLSFDDRLPPLQFAFTPILTRKKLSESAGTMLPQSSDNINSGDRTAIERDLRKVSELRVVDRK</sequence>
<gene>
    <name evidence="8" type="ORF">niasHS_014686</name>
</gene>
<dbReference type="InterPro" id="IPR018780">
    <property type="entry name" value="TBORCS5"/>
</dbReference>
<keyword evidence="9" id="KW-1185">Reference proteome</keyword>
<dbReference type="EMBL" id="JBICCN010000309">
    <property type="protein sequence ID" value="KAL3078904.1"/>
    <property type="molecule type" value="Genomic_DNA"/>
</dbReference>
<evidence type="ECO:0000256" key="2">
    <source>
        <dbReference type="ARBA" id="ARBA00010235"/>
    </source>
</evidence>
<keyword evidence="4" id="KW-0472">Membrane</keyword>
<dbReference type="AlphaFoldDB" id="A0ABD2IFC1"/>
<evidence type="ECO:0000256" key="7">
    <source>
        <dbReference type="SAM" id="MobiDB-lite"/>
    </source>
</evidence>
<protein>
    <recommendedName>
        <fullName evidence="3">BLOC-1-related complex subunit 5</fullName>
    </recommendedName>
</protein>
<reference evidence="8 9" key="1">
    <citation type="submission" date="2024-10" db="EMBL/GenBank/DDBJ databases">
        <authorList>
            <person name="Kim D."/>
        </authorList>
    </citation>
    <scope>NUCLEOTIDE SEQUENCE [LARGE SCALE GENOMIC DNA]</scope>
    <source>
        <strain evidence="8">Taebaek</strain>
    </source>
</reference>
<dbReference type="PANTHER" id="PTHR31634:SF2">
    <property type="entry name" value="BLOC-1-RELATED COMPLEX SUBUNIT 5"/>
    <property type="match status" value="1"/>
</dbReference>
<keyword evidence="5" id="KW-0458">Lysosome</keyword>
<dbReference type="PANTHER" id="PTHR31634">
    <property type="entry name" value="BLOC-1-RELATED COMPLEX SUBUNIT 5"/>
    <property type="match status" value="1"/>
</dbReference>
<name>A0ABD2IFC1_HETSC</name>
<evidence type="ECO:0000256" key="6">
    <source>
        <dbReference type="ARBA" id="ARBA00023288"/>
    </source>
</evidence>
<evidence type="ECO:0000313" key="8">
    <source>
        <dbReference type="EMBL" id="KAL3078904.1"/>
    </source>
</evidence>
<dbReference type="CDD" id="cd22789">
    <property type="entry name" value="BORCS5-like"/>
    <property type="match status" value="1"/>
</dbReference>
<evidence type="ECO:0000256" key="3">
    <source>
        <dbReference type="ARBA" id="ARBA00022300"/>
    </source>
</evidence>
<accession>A0ABD2IFC1</accession>
<proteinExistence type="inferred from homology"/>
<keyword evidence="6" id="KW-0449">Lipoprotein</keyword>
<comment type="similarity">
    <text evidence="2">Belongs to the BORCS5 family.</text>
</comment>